<evidence type="ECO:0000256" key="1">
    <source>
        <dbReference type="SAM" id="MobiDB-lite"/>
    </source>
</evidence>
<accession>A0A0L6V1G9</accession>
<dbReference type="Proteomes" id="UP000037035">
    <property type="component" value="Unassembled WGS sequence"/>
</dbReference>
<comment type="caution">
    <text evidence="2">The sequence shown here is derived from an EMBL/GenBank/DDBJ whole genome shotgun (WGS) entry which is preliminary data.</text>
</comment>
<reference evidence="2 3" key="1">
    <citation type="submission" date="2015-08" db="EMBL/GenBank/DDBJ databases">
        <title>Next Generation Sequencing and Analysis of the Genome of Puccinia sorghi L Schw, the Causal Agent of Maize Common Rust.</title>
        <authorList>
            <person name="Rochi L."/>
            <person name="Burguener G."/>
            <person name="Darino M."/>
            <person name="Turjanski A."/>
            <person name="Kreff E."/>
            <person name="Dieguez M.J."/>
            <person name="Sacco F."/>
        </authorList>
    </citation>
    <scope>NUCLEOTIDE SEQUENCE [LARGE SCALE GENOMIC DNA]</scope>
    <source>
        <strain evidence="2 3">RO10H11247</strain>
    </source>
</reference>
<organism evidence="2 3">
    <name type="scientific">Puccinia sorghi</name>
    <dbReference type="NCBI Taxonomy" id="27349"/>
    <lineage>
        <taxon>Eukaryota</taxon>
        <taxon>Fungi</taxon>
        <taxon>Dikarya</taxon>
        <taxon>Basidiomycota</taxon>
        <taxon>Pucciniomycotina</taxon>
        <taxon>Pucciniomycetes</taxon>
        <taxon>Pucciniales</taxon>
        <taxon>Pucciniaceae</taxon>
        <taxon>Puccinia</taxon>
    </lineage>
</organism>
<dbReference type="VEuPathDB" id="FungiDB:VP01_3084g2"/>
<sequence>MDIIRGLFSLSKLPRSSLTSSDLGFGTESSGDEGCPDDLDGYYSGDETKNVQEGPQMIRMKFYNVWEPFRIHEDFIEVFMMSYLCNILSHSNYLQISKFCDIGGAAQKIYSKKEDQAGVMILTVDRVNRESWSDAQGSSRGNLCGLFDAEKYKREIREGEKQVRGDDTGELGDLSGSVWFWPGEMIILTDFYLRDSTFNLEYTSITTPLFHTSFKLCVTLVLFHFILNINSLVYYVYKSDSRHLLPEDFLQWLGLSTESAVVEFSHAQAPLKLSQKRLINACIVSHQEINIIY</sequence>
<dbReference type="AlphaFoldDB" id="A0A0L6V1G9"/>
<keyword evidence="3" id="KW-1185">Reference proteome</keyword>
<protein>
    <submittedName>
        <fullName evidence="2">Uncharacterized protein</fullName>
    </submittedName>
</protein>
<evidence type="ECO:0000313" key="2">
    <source>
        <dbReference type="EMBL" id="KNZ53985.1"/>
    </source>
</evidence>
<name>A0A0L6V1G9_9BASI</name>
<dbReference type="EMBL" id="LAVV01008040">
    <property type="protein sequence ID" value="KNZ53985.1"/>
    <property type="molecule type" value="Genomic_DNA"/>
</dbReference>
<evidence type="ECO:0000313" key="3">
    <source>
        <dbReference type="Proteomes" id="UP000037035"/>
    </source>
</evidence>
<gene>
    <name evidence="2" type="ORF">VP01_3084g2</name>
</gene>
<proteinExistence type="predicted"/>
<feature type="region of interest" description="Disordered" evidence="1">
    <location>
        <begin position="18"/>
        <end position="37"/>
    </location>
</feature>